<dbReference type="KEGG" id="oyw:OdinLCB4_005975"/>
<evidence type="ECO:0000313" key="6">
    <source>
        <dbReference type="EMBL" id="WEU40016.1"/>
    </source>
</evidence>
<feature type="transmembrane region" description="Helical" evidence="5">
    <location>
        <begin position="152"/>
        <end position="172"/>
    </location>
</feature>
<name>A0AAF0IB57_ODILC</name>
<dbReference type="Proteomes" id="UP000186851">
    <property type="component" value="Chromosome"/>
</dbReference>
<feature type="transmembrane region" description="Helical" evidence="5">
    <location>
        <begin position="178"/>
        <end position="203"/>
    </location>
</feature>
<gene>
    <name evidence="6" type="ORF">OdinLCB4_005975</name>
</gene>
<protein>
    <submittedName>
        <fullName evidence="6">NADH-quinone oxidoreductase subunit H</fullName>
    </submittedName>
</protein>
<dbReference type="Pfam" id="PF00146">
    <property type="entry name" value="NADHdh"/>
    <property type="match status" value="1"/>
</dbReference>
<reference evidence="6" key="1">
    <citation type="journal article" date="2017" name="Nature">
        <title>Asgard archaea illuminate the origin of eukaryotic cellular complexity.</title>
        <authorList>
            <person name="Zaremba-Niedzwiedzka K."/>
            <person name="Caceres E.F."/>
            <person name="Saw J.H."/>
            <person name="Backstrom D."/>
            <person name="Juzokaite L."/>
            <person name="Vancaester E."/>
            <person name="Seitz K.W."/>
            <person name="Anantharaman K."/>
            <person name="Starnawski P."/>
            <person name="Kjeldsen K.U."/>
            <person name="Scott M.B."/>
            <person name="Nunoura T."/>
            <person name="Banfield J.F."/>
            <person name="Schramm A."/>
            <person name="Baker B.J."/>
            <person name="Spang A."/>
            <person name="Ettema T.J.G."/>
        </authorList>
    </citation>
    <scope>NUCLEOTIDE SEQUENCE</scope>
    <source>
        <strain evidence="6">LCB_4</strain>
    </source>
</reference>
<feature type="transmembrane region" description="Helical" evidence="5">
    <location>
        <begin position="6"/>
        <end position="28"/>
    </location>
</feature>
<dbReference type="HAMAP" id="MF_01350">
    <property type="entry name" value="NDH1_NuoH"/>
    <property type="match status" value="1"/>
</dbReference>
<evidence type="ECO:0000256" key="5">
    <source>
        <dbReference type="SAM" id="Phobius"/>
    </source>
</evidence>
<evidence type="ECO:0000256" key="2">
    <source>
        <dbReference type="ARBA" id="ARBA00022692"/>
    </source>
</evidence>
<dbReference type="EMBL" id="CP091871">
    <property type="protein sequence ID" value="WEU40016.1"/>
    <property type="molecule type" value="Genomic_DNA"/>
</dbReference>
<feature type="transmembrane region" description="Helical" evidence="5">
    <location>
        <begin position="242"/>
        <end position="262"/>
    </location>
</feature>
<sequence length="349" mass="38274">MVLDIVLGILQIVLFPGIVFCIGLTFLLEWIDRKYYADLQNRMGPLYVGWRGILQPFADFIKLMAKEDITPKAADRKLFTATPLFSVVVPLLALLFIPIAGVTGVLSFQGDLIFVLFITTVVAILIILAGYSSTNRYSSIGAARAGLQLMGYEIPLTLAALTPAMIARSLTITDIVQYQAVAGMSILIFPSMIAFGVFIVTLLPELEKIPMDIPEAETELVAGWQTEFSGKKYAFFRLSNNLELLLGAGLAVTLFLGGPYGIEKLPGLTALDLAIQGNIILSAVWYTVWFLIKTAIVVLIITNLRALFSRYRIDQMVRGAWKYLTPIMIAITAITMLLSAVAPGLYPIV</sequence>
<reference evidence="6" key="2">
    <citation type="journal article" date="2022" name="Nat. Microbiol.">
        <title>A closed Candidatus Odinarchaeum chromosome exposes Asgard archaeal viruses.</title>
        <authorList>
            <person name="Tamarit D."/>
            <person name="Caceres E.F."/>
            <person name="Krupovic M."/>
            <person name="Nijland R."/>
            <person name="Eme L."/>
            <person name="Robinson N.P."/>
            <person name="Ettema T.J.G."/>
        </authorList>
    </citation>
    <scope>NUCLEOTIDE SEQUENCE</scope>
    <source>
        <strain evidence="6">LCB_4</strain>
    </source>
</reference>
<dbReference type="GO" id="GO:0003954">
    <property type="term" value="F:NADH dehydrogenase activity"/>
    <property type="evidence" value="ECO:0007669"/>
    <property type="project" value="TreeGrafter"/>
</dbReference>
<dbReference type="AlphaFoldDB" id="A0AAF0IB57"/>
<dbReference type="GO" id="GO:0016020">
    <property type="term" value="C:membrane"/>
    <property type="evidence" value="ECO:0007669"/>
    <property type="project" value="UniProtKB-SubCell"/>
</dbReference>
<evidence type="ECO:0000313" key="7">
    <source>
        <dbReference type="Proteomes" id="UP000186851"/>
    </source>
</evidence>
<evidence type="ECO:0000256" key="3">
    <source>
        <dbReference type="ARBA" id="ARBA00022989"/>
    </source>
</evidence>
<accession>A0AAF0IB57</accession>
<keyword evidence="2 5" id="KW-0812">Transmembrane</keyword>
<feature type="transmembrane region" description="Helical" evidence="5">
    <location>
        <begin position="112"/>
        <end position="131"/>
    </location>
</feature>
<dbReference type="PANTHER" id="PTHR11432:SF3">
    <property type="entry name" value="NADH-UBIQUINONE OXIDOREDUCTASE CHAIN 1"/>
    <property type="match status" value="1"/>
</dbReference>
<comment type="subcellular location">
    <subcellularLocation>
        <location evidence="1">Membrane</location>
        <topology evidence="1">Multi-pass membrane protein</topology>
    </subcellularLocation>
</comment>
<organism evidence="6 7">
    <name type="scientific">Odinarchaeota yellowstonii (strain LCB_4)</name>
    <dbReference type="NCBI Taxonomy" id="1841599"/>
    <lineage>
        <taxon>Archaea</taxon>
        <taxon>Promethearchaeati</taxon>
        <taxon>Candidatus Odinarchaeota</taxon>
        <taxon>Candidatus Odinarchaeia</taxon>
        <taxon>Candidatus Odinarchaeales</taxon>
        <taxon>Candidatus Odinarchaeaceae</taxon>
        <taxon>Candidatus Odinarchaeum</taxon>
    </lineage>
</organism>
<dbReference type="InterPro" id="IPR001694">
    <property type="entry name" value="NADH_UbQ_OxRdtase_su1/FPO"/>
</dbReference>
<dbReference type="GO" id="GO:0009060">
    <property type="term" value="P:aerobic respiration"/>
    <property type="evidence" value="ECO:0007669"/>
    <property type="project" value="TreeGrafter"/>
</dbReference>
<proteinExistence type="inferred from homology"/>
<evidence type="ECO:0000256" key="1">
    <source>
        <dbReference type="ARBA" id="ARBA00004141"/>
    </source>
</evidence>
<evidence type="ECO:0000256" key="4">
    <source>
        <dbReference type="ARBA" id="ARBA00023136"/>
    </source>
</evidence>
<dbReference type="PANTHER" id="PTHR11432">
    <property type="entry name" value="NADH DEHYDROGENASE SUBUNIT 1"/>
    <property type="match status" value="1"/>
</dbReference>
<feature type="transmembrane region" description="Helical" evidence="5">
    <location>
        <begin position="282"/>
        <end position="302"/>
    </location>
</feature>
<feature type="transmembrane region" description="Helical" evidence="5">
    <location>
        <begin position="84"/>
        <end position="106"/>
    </location>
</feature>
<keyword evidence="4 5" id="KW-0472">Membrane</keyword>
<feature type="transmembrane region" description="Helical" evidence="5">
    <location>
        <begin position="323"/>
        <end position="346"/>
    </location>
</feature>
<keyword evidence="3 5" id="KW-1133">Transmembrane helix</keyword>